<dbReference type="SUPFAM" id="SSF53474">
    <property type="entry name" value="alpha/beta-Hydrolases"/>
    <property type="match status" value="1"/>
</dbReference>
<dbReference type="AlphaFoldDB" id="A0AAE0KJF8"/>
<organism evidence="1 2">
    <name type="scientific">Podospora didyma</name>
    <dbReference type="NCBI Taxonomy" id="330526"/>
    <lineage>
        <taxon>Eukaryota</taxon>
        <taxon>Fungi</taxon>
        <taxon>Dikarya</taxon>
        <taxon>Ascomycota</taxon>
        <taxon>Pezizomycotina</taxon>
        <taxon>Sordariomycetes</taxon>
        <taxon>Sordariomycetidae</taxon>
        <taxon>Sordariales</taxon>
        <taxon>Podosporaceae</taxon>
        <taxon>Podospora</taxon>
    </lineage>
</organism>
<dbReference type="Proteomes" id="UP001285441">
    <property type="component" value="Unassembled WGS sequence"/>
</dbReference>
<reference evidence="1" key="2">
    <citation type="submission" date="2023-06" db="EMBL/GenBank/DDBJ databases">
        <authorList>
            <consortium name="Lawrence Berkeley National Laboratory"/>
            <person name="Haridas S."/>
            <person name="Hensen N."/>
            <person name="Bonometti L."/>
            <person name="Westerberg I."/>
            <person name="Brannstrom I.O."/>
            <person name="Guillou S."/>
            <person name="Cros-Aarteil S."/>
            <person name="Calhoun S."/>
            <person name="Kuo A."/>
            <person name="Mondo S."/>
            <person name="Pangilinan J."/>
            <person name="Riley R."/>
            <person name="LaButti K."/>
            <person name="Andreopoulos B."/>
            <person name="Lipzen A."/>
            <person name="Chen C."/>
            <person name="Yanf M."/>
            <person name="Daum C."/>
            <person name="Ng V."/>
            <person name="Clum A."/>
            <person name="Steindorff A."/>
            <person name="Ohm R."/>
            <person name="Martin F."/>
            <person name="Silar P."/>
            <person name="Natvig D."/>
            <person name="Lalanne C."/>
            <person name="Gautier V."/>
            <person name="Ament-velasquez S.L."/>
            <person name="Kruys A."/>
            <person name="Hutchinson M.I."/>
            <person name="Powell A.J."/>
            <person name="Barry K."/>
            <person name="Miller A.N."/>
            <person name="Grigoriev I.V."/>
            <person name="Debuchy R."/>
            <person name="Gladieux P."/>
            <person name="Thoren M.H."/>
            <person name="Johannesson H."/>
        </authorList>
    </citation>
    <scope>NUCLEOTIDE SEQUENCE</scope>
    <source>
        <strain evidence="1">CBS 232.78</strain>
    </source>
</reference>
<dbReference type="EMBL" id="JAULSW010000006">
    <property type="protein sequence ID" value="KAK3377644.1"/>
    <property type="molecule type" value="Genomic_DNA"/>
</dbReference>
<evidence type="ECO:0000313" key="2">
    <source>
        <dbReference type="Proteomes" id="UP001285441"/>
    </source>
</evidence>
<protein>
    <recommendedName>
        <fullName evidence="3">AB hydrolase-1 domain-containing protein</fullName>
    </recommendedName>
</protein>
<evidence type="ECO:0000313" key="1">
    <source>
        <dbReference type="EMBL" id="KAK3377644.1"/>
    </source>
</evidence>
<proteinExistence type="predicted"/>
<dbReference type="InterPro" id="IPR029058">
    <property type="entry name" value="AB_hydrolase_fold"/>
</dbReference>
<name>A0AAE0KJF8_9PEZI</name>
<comment type="caution">
    <text evidence="1">The sequence shown here is derived from an EMBL/GenBank/DDBJ whole genome shotgun (WGS) entry which is preliminary data.</text>
</comment>
<reference evidence="1" key="1">
    <citation type="journal article" date="2023" name="Mol. Phylogenet. Evol.">
        <title>Genome-scale phylogeny and comparative genomics of the fungal order Sordariales.</title>
        <authorList>
            <person name="Hensen N."/>
            <person name="Bonometti L."/>
            <person name="Westerberg I."/>
            <person name="Brannstrom I.O."/>
            <person name="Guillou S."/>
            <person name="Cros-Aarteil S."/>
            <person name="Calhoun S."/>
            <person name="Haridas S."/>
            <person name="Kuo A."/>
            <person name="Mondo S."/>
            <person name="Pangilinan J."/>
            <person name="Riley R."/>
            <person name="LaButti K."/>
            <person name="Andreopoulos B."/>
            <person name="Lipzen A."/>
            <person name="Chen C."/>
            <person name="Yan M."/>
            <person name="Daum C."/>
            <person name="Ng V."/>
            <person name="Clum A."/>
            <person name="Steindorff A."/>
            <person name="Ohm R.A."/>
            <person name="Martin F."/>
            <person name="Silar P."/>
            <person name="Natvig D.O."/>
            <person name="Lalanne C."/>
            <person name="Gautier V."/>
            <person name="Ament-Velasquez S.L."/>
            <person name="Kruys A."/>
            <person name="Hutchinson M.I."/>
            <person name="Powell A.J."/>
            <person name="Barry K."/>
            <person name="Miller A.N."/>
            <person name="Grigoriev I.V."/>
            <person name="Debuchy R."/>
            <person name="Gladieux P."/>
            <person name="Hiltunen Thoren M."/>
            <person name="Johannesson H."/>
        </authorList>
    </citation>
    <scope>NUCLEOTIDE SEQUENCE</scope>
    <source>
        <strain evidence="1">CBS 232.78</strain>
    </source>
</reference>
<evidence type="ECO:0008006" key="3">
    <source>
        <dbReference type="Google" id="ProtNLM"/>
    </source>
</evidence>
<gene>
    <name evidence="1" type="ORF">B0H63DRAFT_221562</name>
</gene>
<sequence>MTNTRFTDFVNDARFTQSLSLPADPALGRTKPFRITYADFGYRNATHPEEENVLLFFGPLMASRLVHITKDHPARAHKIRVIHPDRPGFGGTDAVDAKDRLELWLEAMPALLAHLGITHISAVGCQSGGTVYALDFLLHHPELLDPSRPACLAIGGPWILPSHTGSVALSLASMLPASLVNQTDKLTNFIGNHVAPVVGTSAGISSGVMARVVPASWKSPLTQDDQEEDDEFSEAARFEQDVWPTVMKRMYSDGIHGISAEAVMLLQKADSNDGGGGGGWSDWGDYDELVPLLADALRAAGRTLRVDVYYAETDMVVGPAGSKGPVWFDRCWDQRFCAGVIDFHSRTEVGADHDSVWGLKWTVVREVFERVGSRDSVAETV</sequence>
<keyword evidence="2" id="KW-1185">Reference proteome</keyword>
<accession>A0AAE0KJF8</accession>
<dbReference type="Gene3D" id="3.40.50.1820">
    <property type="entry name" value="alpha/beta hydrolase"/>
    <property type="match status" value="1"/>
</dbReference>